<organism evidence="3 4">
    <name type="scientific">Limimaricola cinnabarinus LL-001</name>
    <dbReference type="NCBI Taxonomy" id="1337093"/>
    <lineage>
        <taxon>Bacteria</taxon>
        <taxon>Pseudomonadati</taxon>
        <taxon>Pseudomonadota</taxon>
        <taxon>Alphaproteobacteria</taxon>
        <taxon>Rhodobacterales</taxon>
        <taxon>Paracoccaceae</taxon>
        <taxon>Limimaricola</taxon>
    </lineage>
</organism>
<evidence type="ECO:0000256" key="1">
    <source>
        <dbReference type="SAM" id="MobiDB-lite"/>
    </source>
</evidence>
<feature type="region of interest" description="Disordered" evidence="1">
    <location>
        <begin position="1"/>
        <end position="90"/>
    </location>
</feature>
<dbReference type="Proteomes" id="UP000016566">
    <property type="component" value="Unassembled WGS sequence"/>
</dbReference>
<feature type="compositionally biased region" description="Basic and acidic residues" evidence="1">
    <location>
        <begin position="62"/>
        <end position="74"/>
    </location>
</feature>
<sequence length="111" mass="11524">MAETPHTADRLRHDIDEGEAGDKKGYPDAAASPLGTDDEASGFPNTEAQVERAQAAETANPARKDAPKGAEATRPDSMSASHTSREASNRTILIAVTVGTAVVLTVIALLV</sequence>
<feature type="compositionally biased region" description="Basic and acidic residues" evidence="1">
    <location>
        <begin position="1"/>
        <end position="26"/>
    </location>
</feature>
<keyword evidence="2" id="KW-0812">Transmembrane</keyword>
<evidence type="ECO:0000313" key="4">
    <source>
        <dbReference type="Proteomes" id="UP000016566"/>
    </source>
</evidence>
<feature type="transmembrane region" description="Helical" evidence="2">
    <location>
        <begin position="91"/>
        <end position="110"/>
    </location>
</feature>
<keyword evidence="2" id="KW-0472">Membrane</keyword>
<evidence type="ECO:0000313" key="3">
    <source>
        <dbReference type="EMBL" id="GAD57136.1"/>
    </source>
</evidence>
<dbReference type="STRING" id="1337093.MBELCI_3188"/>
<protein>
    <submittedName>
        <fullName evidence="3">Excinuclease ATPase subunit</fullName>
    </submittedName>
</protein>
<gene>
    <name evidence="3" type="ORF">MBELCI_3188</name>
</gene>
<name>U2YP38_9RHOB</name>
<accession>U2YP38</accession>
<keyword evidence="4" id="KW-1185">Reference proteome</keyword>
<keyword evidence="2" id="KW-1133">Transmembrane helix</keyword>
<dbReference type="EMBL" id="BATB01000063">
    <property type="protein sequence ID" value="GAD57136.1"/>
    <property type="molecule type" value="Genomic_DNA"/>
</dbReference>
<dbReference type="eggNOG" id="ENOG502ZYQ5">
    <property type="taxonomic scope" value="Bacteria"/>
</dbReference>
<dbReference type="AlphaFoldDB" id="U2YP38"/>
<comment type="caution">
    <text evidence="3">The sequence shown here is derived from an EMBL/GenBank/DDBJ whole genome shotgun (WGS) entry which is preliminary data.</text>
</comment>
<proteinExistence type="predicted"/>
<evidence type="ECO:0000256" key="2">
    <source>
        <dbReference type="SAM" id="Phobius"/>
    </source>
</evidence>
<dbReference type="RefSeq" id="WP_021695235.1">
    <property type="nucleotide sequence ID" value="NZ_BATB01000063.1"/>
</dbReference>
<dbReference type="OrthoDB" id="7306245at2"/>
<reference evidence="3" key="1">
    <citation type="journal article" date="2013" name="Genome Announc.">
        <title>Draft Genome Sequence of Loktanella cinnabarina LL-001T, Isolated from Deep-Sea Floor Sediment.</title>
        <authorList>
            <person name="Nishi S."/>
            <person name="Tsubouchi T."/>
            <person name="Takaki Y."/>
            <person name="Koyanagi R."/>
            <person name="Satoh N."/>
            <person name="Maruyama T."/>
            <person name="Hatada Y."/>
        </authorList>
    </citation>
    <scope>NUCLEOTIDE SEQUENCE [LARGE SCALE GENOMIC DNA]</scope>
    <source>
        <strain evidence="3">LL-001</strain>
    </source>
</reference>